<sequence length="524" mass="57076">MQTMELGALALVSLLLFSSLGPISGEDVTVKVKSATVVARTDETFVCATLDWWPPEKCNYDQCPWGLASILNLDLKNPILYNAVKAFGSLRIRLGGSLQDQVVYGVGRRASDCPQFKNTSDGMFGFTEGCLTMPRWDELNEFLCETGAVVTFGLNALSGRHKASSDPDDGLWVGPWDTSNAEDFISYTLSKGYNVESWELGNELCGGGVSAKVDPVQYGQDMIALKQLLSKLYHNSSSLPKLLAPGGFFDPQWFTQFLQTSGPNVVDVVTHHIYNLGPGNDAHLIDKIQDPYYLSQVSQTYKDVEATVENFAPWSSAWVGESGGAYNSGGRDVSHTFVDGYWYLDQLGMTSTFNHKAFCRQALIGGNYALLNTTSFIPNPDYYGALLWHRLMGPGVLSVSHDGSPYLRSYAHCSKHETGITLLLINMSNSTAFDVTITNDLNQATQEGGGGGVAGRREEYHLTPAGHDIHSDVLLLNQSPLRLTASSGIPDLKPAVVEDSSPINLVPQSIAFVRLNDFRAPACA</sequence>
<evidence type="ECO:0000256" key="2">
    <source>
        <dbReference type="ARBA" id="ARBA00009800"/>
    </source>
</evidence>
<dbReference type="InterPro" id="IPR017853">
    <property type="entry name" value="GH"/>
</dbReference>
<dbReference type="Pfam" id="PF03662">
    <property type="entry name" value="Glyco_hydro_79n"/>
    <property type="match status" value="1"/>
</dbReference>
<evidence type="ECO:0000256" key="11">
    <source>
        <dbReference type="SAM" id="SignalP"/>
    </source>
</evidence>
<evidence type="ECO:0000256" key="5">
    <source>
        <dbReference type="ARBA" id="ARBA00022801"/>
    </source>
</evidence>
<keyword evidence="3" id="KW-0964">Secreted</keyword>
<evidence type="ECO:0000256" key="1">
    <source>
        <dbReference type="ARBA" id="ARBA00004613"/>
    </source>
</evidence>
<proteinExistence type="inferred from homology"/>
<evidence type="ECO:0000256" key="9">
    <source>
        <dbReference type="ARBA" id="ARBA00023765"/>
    </source>
</evidence>
<evidence type="ECO:0000256" key="3">
    <source>
        <dbReference type="ARBA" id="ARBA00022525"/>
    </source>
</evidence>
<accession>A0A1D1YZ15</accession>
<dbReference type="GO" id="GO:0004566">
    <property type="term" value="F:beta-glucuronidase activity"/>
    <property type="evidence" value="ECO:0007669"/>
    <property type="project" value="TreeGrafter"/>
</dbReference>
<evidence type="ECO:0000256" key="6">
    <source>
        <dbReference type="ARBA" id="ARBA00023136"/>
    </source>
</evidence>
<keyword evidence="5" id="KW-0378">Hydrolase</keyword>
<keyword evidence="8" id="KW-0458">Lysosome</keyword>
<dbReference type="PANTHER" id="PTHR14363">
    <property type="entry name" value="HEPARANASE-RELATED"/>
    <property type="match status" value="1"/>
</dbReference>
<evidence type="ECO:0000256" key="10">
    <source>
        <dbReference type="ARBA" id="ARBA00055929"/>
    </source>
</evidence>
<dbReference type="GO" id="GO:0009505">
    <property type="term" value="C:plant-type cell wall"/>
    <property type="evidence" value="ECO:0007669"/>
    <property type="project" value="TreeGrafter"/>
</dbReference>
<dbReference type="EMBL" id="GDJX01008090">
    <property type="protein sequence ID" value="JAT59846.1"/>
    <property type="molecule type" value="Transcribed_RNA"/>
</dbReference>
<evidence type="ECO:0000313" key="12">
    <source>
        <dbReference type="EMBL" id="JAT59846.1"/>
    </source>
</evidence>
<organism evidence="12">
    <name type="scientific">Anthurium amnicola</name>
    <dbReference type="NCBI Taxonomy" id="1678845"/>
    <lineage>
        <taxon>Eukaryota</taxon>
        <taxon>Viridiplantae</taxon>
        <taxon>Streptophyta</taxon>
        <taxon>Embryophyta</taxon>
        <taxon>Tracheophyta</taxon>
        <taxon>Spermatophyta</taxon>
        <taxon>Magnoliopsida</taxon>
        <taxon>Liliopsida</taxon>
        <taxon>Araceae</taxon>
        <taxon>Pothoideae</taxon>
        <taxon>Potheae</taxon>
        <taxon>Anthurium</taxon>
    </lineage>
</organism>
<feature type="signal peptide" evidence="11">
    <location>
        <begin position="1"/>
        <end position="25"/>
    </location>
</feature>
<gene>
    <name evidence="12" type="primary">At5g07830_0</name>
    <name evidence="12" type="ORF">g.55203</name>
</gene>
<name>A0A1D1YZ15_9ARAE</name>
<dbReference type="FunFam" id="3.20.20.80:FF:000023">
    <property type="entry name" value="heparanase-like protein 3"/>
    <property type="match status" value="1"/>
</dbReference>
<dbReference type="PANTHER" id="PTHR14363:SF13">
    <property type="entry name" value="OS07G0598400 PROTEIN"/>
    <property type="match status" value="1"/>
</dbReference>
<dbReference type="AlphaFoldDB" id="A0A1D1YZ15"/>
<comment type="subcellular location">
    <subcellularLocation>
        <location evidence="9">Lysosome membrane</location>
        <topology evidence="9">Peripheral membrane protein</topology>
    </subcellularLocation>
    <subcellularLocation>
        <location evidence="1">Secreted</location>
    </subcellularLocation>
</comment>
<dbReference type="Gene3D" id="3.20.20.80">
    <property type="entry name" value="Glycosidases"/>
    <property type="match status" value="1"/>
</dbReference>
<dbReference type="InterPro" id="IPR005199">
    <property type="entry name" value="Glyco_hydro_79"/>
</dbReference>
<dbReference type="GO" id="GO:0005765">
    <property type="term" value="C:lysosomal membrane"/>
    <property type="evidence" value="ECO:0007669"/>
    <property type="project" value="UniProtKB-SubCell"/>
</dbReference>
<reference evidence="12" key="1">
    <citation type="submission" date="2015-07" db="EMBL/GenBank/DDBJ databases">
        <title>Transcriptome Assembly of Anthurium amnicola.</title>
        <authorList>
            <person name="Suzuki J."/>
        </authorList>
    </citation>
    <scope>NUCLEOTIDE SEQUENCE</scope>
</reference>
<keyword evidence="7" id="KW-0325">Glycoprotein</keyword>
<evidence type="ECO:0000256" key="4">
    <source>
        <dbReference type="ARBA" id="ARBA00022729"/>
    </source>
</evidence>
<dbReference type="GO" id="GO:0005576">
    <property type="term" value="C:extracellular region"/>
    <property type="evidence" value="ECO:0007669"/>
    <property type="project" value="UniProtKB-SubCell"/>
</dbReference>
<keyword evidence="6" id="KW-0472">Membrane</keyword>
<feature type="chain" id="PRO_5008900589" evidence="11">
    <location>
        <begin position="26"/>
        <end position="524"/>
    </location>
</feature>
<keyword evidence="4 11" id="KW-0732">Signal</keyword>
<evidence type="ECO:0000256" key="7">
    <source>
        <dbReference type="ARBA" id="ARBA00023180"/>
    </source>
</evidence>
<comment type="function">
    <text evidence="10">Endoglycosidase which is a cell surface and extracellular matrix-degrading enzyme. Cleaves heparan sulfate proteoglycans (HSPGs) into heparan sulfate side chains and core proteoglycans.</text>
</comment>
<evidence type="ECO:0000256" key="8">
    <source>
        <dbReference type="ARBA" id="ARBA00023228"/>
    </source>
</evidence>
<protein>
    <submittedName>
        <fullName evidence="12">Heparanase-like protein 1</fullName>
    </submittedName>
</protein>
<comment type="similarity">
    <text evidence="2">Belongs to the glycosyl hydrolase 79 family.</text>
</comment>
<dbReference type="SUPFAM" id="SSF51445">
    <property type="entry name" value="(Trans)glycosidases"/>
    <property type="match status" value="1"/>
</dbReference>